<comment type="catalytic activity">
    <reaction evidence="11">
        <text>(6R)-5,10-methylene-5,6,7,8-tetrahydrofolate + NADP(+) = (6R)-5,10-methenyltetrahydrofolate + NADPH</text>
        <dbReference type="Rhea" id="RHEA:22812"/>
        <dbReference type="ChEBI" id="CHEBI:15636"/>
        <dbReference type="ChEBI" id="CHEBI:57455"/>
        <dbReference type="ChEBI" id="CHEBI:57783"/>
        <dbReference type="ChEBI" id="CHEBI:58349"/>
        <dbReference type="EC" id="1.5.1.5"/>
    </reaction>
</comment>
<keyword evidence="4 11" id="KW-0658">Purine biosynthesis</keyword>
<dbReference type="Proteomes" id="UP001179842">
    <property type="component" value="Chromosome"/>
</dbReference>
<sequence>MNKPLILSGKEASRVIFEDLKKFFTSLKKQAIFKIIQVGDNQASNKYVKNKLKKAQELNVHGILIKLDEFISEEKLKMIIKNEADTSDGLIVQLPLPKHINTQSVLNFVPLQKDIDGLSEINQKNFYQNQLAFAPATARGIIMLLNFYNIDLKNKKAYVIGESNLVGKPTKYLLNKLGSITKSFNKKTGILGCEDADILIVAAGEKHLVKAENVKLNSIIVDVGINTLSNNKITGDVDFEQVSKKVFAISPVPGGVGPMTIIALFSNLKDAIKNNKS</sequence>
<name>A0ABY8LU69_9BACT</name>
<keyword evidence="7 11" id="KW-0560">Oxidoreductase</keyword>
<dbReference type="RefSeq" id="WP_280102081.1">
    <property type="nucleotide sequence ID" value="NZ_CP122979.1"/>
</dbReference>
<feature type="binding site" evidence="11">
    <location>
        <position position="225"/>
    </location>
    <ligand>
        <name>NADP(+)</name>
        <dbReference type="ChEBI" id="CHEBI:58349"/>
    </ligand>
</feature>
<proteinExistence type="inferred from homology"/>
<keyword evidence="9 11" id="KW-0486">Methionine biosynthesis</keyword>
<dbReference type="InterPro" id="IPR036291">
    <property type="entry name" value="NAD(P)-bd_dom_sf"/>
</dbReference>
<keyword evidence="6 11" id="KW-0521">NADP</keyword>
<dbReference type="PROSITE" id="PS00767">
    <property type="entry name" value="THF_DHG_CYH_2"/>
    <property type="match status" value="1"/>
</dbReference>
<evidence type="ECO:0000256" key="1">
    <source>
        <dbReference type="ARBA" id="ARBA00004777"/>
    </source>
</evidence>
<evidence type="ECO:0000313" key="14">
    <source>
        <dbReference type="EMBL" id="WGI36779.1"/>
    </source>
</evidence>
<dbReference type="Pfam" id="PF02882">
    <property type="entry name" value="THF_DHG_CYH_C"/>
    <property type="match status" value="1"/>
</dbReference>
<keyword evidence="10 11" id="KW-0511">Multifunctional enzyme</keyword>
<dbReference type="InterPro" id="IPR000672">
    <property type="entry name" value="THF_DH/CycHdrlase"/>
</dbReference>
<comment type="caution">
    <text evidence="11">Lacks conserved residue(s) required for the propagation of feature annotation.</text>
</comment>
<reference evidence="14" key="1">
    <citation type="submission" date="2023-04" db="EMBL/GenBank/DDBJ databases">
        <title>Completed genome of Mycoplasma lagogenitalium type strain 12MS.</title>
        <authorList>
            <person name="Spergser J."/>
        </authorList>
    </citation>
    <scope>NUCLEOTIDE SEQUENCE</scope>
    <source>
        <strain evidence="14">12MS</strain>
    </source>
</reference>
<dbReference type="InterPro" id="IPR020631">
    <property type="entry name" value="THF_DH/CycHdrlase_NAD-bd_dom"/>
</dbReference>
<evidence type="ECO:0000256" key="7">
    <source>
        <dbReference type="ARBA" id="ARBA00023002"/>
    </source>
</evidence>
<keyword evidence="3 11" id="KW-0028">Amino-acid biosynthesis</keyword>
<feature type="domain" description="Tetrahydrofolate dehydrogenase/cyclohydrolase catalytic" evidence="12">
    <location>
        <begin position="7"/>
        <end position="116"/>
    </location>
</feature>
<evidence type="ECO:0000313" key="15">
    <source>
        <dbReference type="Proteomes" id="UP001179842"/>
    </source>
</evidence>
<protein>
    <recommendedName>
        <fullName evidence="11">Bifunctional protein FolD</fullName>
    </recommendedName>
    <domain>
        <recommendedName>
            <fullName evidence="11">Methylenetetrahydrofolate dehydrogenase</fullName>
            <ecNumber evidence="11">1.5.1.5</ecNumber>
        </recommendedName>
    </domain>
    <domain>
        <recommendedName>
            <fullName evidence="11">Methenyltetrahydrofolate cyclohydrolase</fullName>
            <ecNumber evidence="11">3.5.4.9</ecNumber>
        </recommendedName>
    </domain>
</protein>
<evidence type="ECO:0000256" key="5">
    <source>
        <dbReference type="ARBA" id="ARBA00022801"/>
    </source>
</evidence>
<evidence type="ECO:0000256" key="3">
    <source>
        <dbReference type="ARBA" id="ARBA00022605"/>
    </source>
</evidence>
<comment type="pathway">
    <text evidence="1 11">One-carbon metabolism; tetrahydrofolate interconversion.</text>
</comment>
<keyword evidence="2 11" id="KW-0554">One-carbon metabolism</keyword>
<evidence type="ECO:0000256" key="6">
    <source>
        <dbReference type="ARBA" id="ARBA00022857"/>
    </source>
</evidence>
<comment type="similarity">
    <text evidence="11">Belongs to the tetrahydrofolate dehydrogenase/cyclohydrolase family.</text>
</comment>
<evidence type="ECO:0000259" key="13">
    <source>
        <dbReference type="Pfam" id="PF02882"/>
    </source>
</evidence>
<dbReference type="InterPro" id="IPR020630">
    <property type="entry name" value="THF_DH/CycHdrlase_cat_dom"/>
</dbReference>
<dbReference type="EC" id="1.5.1.5" evidence="11"/>
<dbReference type="EC" id="3.5.4.9" evidence="11"/>
<dbReference type="Gene3D" id="3.40.50.720">
    <property type="entry name" value="NAD(P)-binding Rossmann-like Domain"/>
    <property type="match status" value="1"/>
</dbReference>
<keyword evidence="8 11" id="KW-0368">Histidine biosynthesis</keyword>
<dbReference type="EMBL" id="CP122979">
    <property type="protein sequence ID" value="WGI36779.1"/>
    <property type="molecule type" value="Genomic_DNA"/>
</dbReference>
<comment type="catalytic activity">
    <reaction evidence="11">
        <text>(6R)-5,10-methenyltetrahydrofolate + H2O = (6R)-10-formyltetrahydrofolate + H(+)</text>
        <dbReference type="Rhea" id="RHEA:23700"/>
        <dbReference type="ChEBI" id="CHEBI:15377"/>
        <dbReference type="ChEBI" id="CHEBI:15378"/>
        <dbReference type="ChEBI" id="CHEBI:57455"/>
        <dbReference type="ChEBI" id="CHEBI:195366"/>
        <dbReference type="EC" id="3.5.4.9"/>
    </reaction>
</comment>
<dbReference type="SUPFAM" id="SSF51735">
    <property type="entry name" value="NAD(P)-binding Rossmann-fold domains"/>
    <property type="match status" value="1"/>
</dbReference>
<evidence type="ECO:0000259" key="12">
    <source>
        <dbReference type="Pfam" id="PF00763"/>
    </source>
</evidence>
<dbReference type="InterPro" id="IPR046346">
    <property type="entry name" value="Aminoacid_DH-like_N_sf"/>
</dbReference>
<comment type="function">
    <text evidence="11">Catalyzes the oxidation of 5,10-methylenetetrahydrofolate to 5,10-methenyltetrahydrofolate and then the hydrolysis of 5,10-methenyltetrahydrofolate to 10-formyltetrahydrofolate.</text>
</comment>
<dbReference type="PRINTS" id="PR00085">
    <property type="entry name" value="THFDHDRGNASE"/>
</dbReference>
<dbReference type="Pfam" id="PF00763">
    <property type="entry name" value="THF_DHG_CYH"/>
    <property type="match status" value="1"/>
</dbReference>
<keyword evidence="15" id="KW-1185">Reference proteome</keyword>
<comment type="subunit">
    <text evidence="11">Homodimer.</text>
</comment>
<dbReference type="CDD" id="cd01080">
    <property type="entry name" value="NAD_bind_m-THF_DH_Cyclohyd"/>
    <property type="match status" value="1"/>
</dbReference>
<dbReference type="HAMAP" id="MF_01576">
    <property type="entry name" value="THF_DHG_CYH"/>
    <property type="match status" value="1"/>
</dbReference>
<dbReference type="SUPFAM" id="SSF53223">
    <property type="entry name" value="Aminoacid dehydrogenase-like, N-terminal domain"/>
    <property type="match status" value="1"/>
</dbReference>
<dbReference type="PANTHER" id="PTHR48099:SF5">
    <property type="entry name" value="C-1-TETRAHYDROFOLATE SYNTHASE, CYTOPLASMIC"/>
    <property type="match status" value="1"/>
</dbReference>
<dbReference type="Gene3D" id="3.40.50.10860">
    <property type="entry name" value="Leucine Dehydrogenase, chain A, domain 1"/>
    <property type="match status" value="1"/>
</dbReference>
<evidence type="ECO:0000256" key="4">
    <source>
        <dbReference type="ARBA" id="ARBA00022755"/>
    </source>
</evidence>
<evidence type="ECO:0000256" key="11">
    <source>
        <dbReference type="HAMAP-Rule" id="MF_01576"/>
    </source>
</evidence>
<feature type="domain" description="Tetrahydrofolate dehydrogenase/cyclohydrolase NAD(P)-binding" evidence="13">
    <location>
        <begin position="135"/>
        <end position="275"/>
    </location>
</feature>
<keyword evidence="5 11" id="KW-0378">Hydrolase</keyword>
<evidence type="ECO:0000256" key="10">
    <source>
        <dbReference type="ARBA" id="ARBA00023268"/>
    </source>
</evidence>
<dbReference type="PANTHER" id="PTHR48099">
    <property type="entry name" value="C-1-TETRAHYDROFOLATE SYNTHASE, CYTOPLASMIC-RELATED"/>
    <property type="match status" value="1"/>
</dbReference>
<accession>A0ABY8LU69</accession>
<dbReference type="InterPro" id="IPR020867">
    <property type="entry name" value="THF_DH/CycHdrlase_CS"/>
</dbReference>
<evidence type="ECO:0000256" key="8">
    <source>
        <dbReference type="ARBA" id="ARBA00023102"/>
    </source>
</evidence>
<evidence type="ECO:0000256" key="9">
    <source>
        <dbReference type="ARBA" id="ARBA00023167"/>
    </source>
</evidence>
<feature type="binding site" evidence="11">
    <location>
        <begin position="161"/>
        <end position="163"/>
    </location>
    <ligand>
        <name>NADP(+)</name>
        <dbReference type="ChEBI" id="CHEBI:58349"/>
    </ligand>
</feature>
<organism evidence="14 15">
    <name type="scientific">Mesomycoplasma lagogenitalium</name>
    <dbReference type="NCBI Taxonomy" id="171286"/>
    <lineage>
        <taxon>Bacteria</taxon>
        <taxon>Bacillati</taxon>
        <taxon>Mycoplasmatota</taxon>
        <taxon>Mycoplasmoidales</taxon>
        <taxon>Metamycoplasmataceae</taxon>
        <taxon>Mesomycoplasma</taxon>
    </lineage>
</organism>
<evidence type="ECO:0000256" key="2">
    <source>
        <dbReference type="ARBA" id="ARBA00022563"/>
    </source>
</evidence>
<gene>
    <name evidence="11" type="primary">folD</name>
    <name evidence="14" type="ORF">QEG99_00615</name>
</gene>